<reference evidence="3" key="1">
    <citation type="journal article" date="2019" name="Int. J. Syst. Evol. Microbiol.">
        <title>The Global Catalogue of Microorganisms (GCM) 10K type strain sequencing project: providing services to taxonomists for standard genome sequencing and annotation.</title>
        <authorList>
            <consortium name="The Broad Institute Genomics Platform"/>
            <consortium name="The Broad Institute Genome Sequencing Center for Infectious Disease"/>
            <person name="Wu L."/>
            <person name="Ma J."/>
        </authorList>
    </citation>
    <scope>NUCLEOTIDE SEQUENCE [LARGE SCALE GENOMIC DNA]</scope>
    <source>
        <strain evidence="3">JCM 17986</strain>
    </source>
</reference>
<organism evidence="2 3">
    <name type="scientific">Yinghuangia aomiensis</name>
    <dbReference type="NCBI Taxonomy" id="676205"/>
    <lineage>
        <taxon>Bacteria</taxon>
        <taxon>Bacillati</taxon>
        <taxon>Actinomycetota</taxon>
        <taxon>Actinomycetes</taxon>
        <taxon>Kitasatosporales</taxon>
        <taxon>Streptomycetaceae</taxon>
        <taxon>Yinghuangia</taxon>
    </lineage>
</organism>
<keyword evidence="3" id="KW-1185">Reference proteome</keyword>
<proteinExistence type="predicted"/>
<gene>
    <name evidence="2" type="ORF">GCM10023205_03740</name>
</gene>
<evidence type="ECO:0000313" key="2">
    <source>
        <dbReference type="EMBL" id="GAA4947112.1"/>
    </source>
</evidence>
<accession>A0ABP9GUN0</accession>
<dbReference type="EMBL" id="BAABHS010000001">
    <property type="protein sequence ID" value="GAA4947112.1"/>
    <property type="molecule type" value="Genomic_DNA"/>
</dbReference>
<name>A0ABP9GUN0_9ACTN</name>
<evidence type="ECO:0000256" key="1">
    <source>
        <dbReference type="SAM" id="MobiDB-lite"/>
    </source>
</evidence>
<feature type="region of interest" description="Disordered" evidence="1">
    <location>
        <begin position="182"/>
        <end position="215"/>
    </location>
</feature>
<protein>
    <submittedName>
        <fullName evidence="2">Uncharacterized protein</fullName>
    </submittedName>
</protein>
<feature type="compositionally biased region" description="Pro residues" evidence="1">
    <location>
        <begin position="198"/>
        <end position="211"/>
    </location>
</feature>
<dbReference type="Proteomes" id="UP001500466">
    <property type="component" value="Unassembled WGS sequence"/>
</dbReference>
<evidence type="ECO:0000313" key="3">
    <source>
        <dbReference type="Proteomes" id="UP001500466"/>
    </source>
</evidence>
<comment type="caution">
    <text evidence="2">The sequence shown here is derived from an EMBL/GenBank/DDBJ whole genome shotgun (WGS) entry which is preliminary data.</text>
</comment>
<sequence>MDGSREARLGVVGTRVTARAFFGTLGFDGDTVFLTRWWRLLPWLRTRRLPLAEIIGTELDAPDGEHRPGFGSMTIHLSTDAKPLRVPVWWPLGHTAVGRALTPRLGAVLFAIDRAVRERQRMVLAATVGLGPWSDDVWREVEAIAPSLRDYHHEMRSYAAGTRVYTHRELVGDVLADWRGEPPPDPFPHLRGSRPRPPDTSPGPHRGPPASPGWTTLIDHLAASAPSLHDSRAWHAFTAELLDYVRSELLGRHLL</sequence>